<accession>A0ABV9KCY6</accession>
<dbReference type="RefSeq" id="WP_380715998.1">
    <property type="nucleotide sequence ID" value="NZ_JBHSGI010000002.1"/>
</dbReference>
<keyword evidence="7" id="KW-1185">Reference proteome</keyword>
<comment type="similarity">
    <text evidence="1 4">Belongs to the aldehyde dehydrogenase family.</text>
</comment>
<name>A0ABV9KCY6_9RHOB</name>
<evidence type="ECO:0000256" key="1">
    <source>
        <dbReference type="ARBA" id="ARBA00009986"/>
    </source>
</evidence>
<dbReference type="InterPro" id="IPR016161">
    <property type="entry name" value="Ald_DH/histidinol_DH"/>
</dbReference>
<dbReference type="Proteomes" id="UP001595973">
    <property type="component" value="Unassembled WGS sequence"/>
</dbReference>
<organism evidence="6 7">
    <name type="scientific">Seohaeicola nanhaiensis</name>
    <dbReference type="NCBI Taxonomy" id="1387282"/>
    <lineage>
        <taxon>Bacteria</taxon>
        <taxon>Pseudomonadati</taxon>
        <taxon>Pseudomonadota</taxon>
        <taxon>Alphaproteobacteria</taxon>
        <taxon>Rhodobacterales</taxon>
        <taxon>Roseobacteraceae</taxon>
        <taxon>Seohaeicola</taxon>
    </lineage>
</organism>
<evidence type="ECO:0000256" key="2">
    <source>
        <dbReference type="ARBA" id="ARBA00023002"/>
    </source>
</evidence>
<dbReference type="EMBL" id="JBHSGI010000002">
    <property type="protein sequence ID" value="MFC4667764.1"/>
    <property type="molecule type" value="Genomic_DNA"/>
</dbReference>
<evidence type="ECO:0000256" key="3">
    <source>
        <dbReference type="PROSITE-ProRule" id="PRU10007"/>
    </source>
</evidence>
<evidence type="ECO:0000256" key="4">
    <source>
        <dbReference type="RuleBase" id="RU003345"/>
    </source>
</evidence>
<sequence>MDHLDQFYIGGAWVAAAGADKIAVENPATGDVIAHIARGTAADVDAAVAAARQAFDSGACGDREFRLQVLRRILEAYGDHQQRIGDLIAEEIGAPRAFARNVQAGSALNHLRKAIEVLESYDFEELRGTTMVRREPIGVAGLITPWNWPINQVACKVFPALAAGCSMVLKPSELSPLSAIALTELFHEAGVAPGVFNLVQGEGPEVGEALARHPDVDMISLTGSARAGAAVTIAAAPTVKRVSLELGGKAANILLDDVDLEPAVTRGVQNCMRNAGQSCSAPTRMLVPHAMMAEAADIAARVARGLRVGPPDAEGVDMGPLISARQLERVQAYIDSGIAEGARLVAGGSERPEGLADGHFLNPTVFADVTPAMRIAQEEIFGPVLCLIGYDGDDAAVAIANGTVFGLTAYVQSPNVERARDMARRLRAGSVLLNYAPVDPNGPFGGFKQSGNGREYGLFGFEEFLEVKGMVGYA</sequence>
<dbReference type="PANTHER" id="PTHR42804">
    <property type="entry name" value="ALDEHYDE DEHYDROGENASE"/>
    <property type="match status" value="1"/>
</dbReference>
<keyword evidence="2 4" id="KW-0560">Oxidoreductase</keyword>
<evidence type="ECO:0000313" key="7">
    <source>
        <dbReference type="Proteomes" id="UP001595973"/>
    </source>
</evidence>
<dbReference type="SUPFAM" id="SSF53720">
    <property type="entry name" value="ALDH-like"/>
    <property type="match status" value="1"/>
</dbReference>
<dbReference type="PROSITE" id="PS00687">
    <property type="entry name" value="ALDEHYDE_DEHYDR_GLU"/>
    <property type="match status" value="1"/>
</dbReference>
<dbReference type="Pfam" id="PF00171">
    <property type="entry name" value="Aldedh"/>
    <property type="match status" value="1"/>
</dbReference>
<dbReference type="InterPro" id="IPR015590">
    <property type="entry name" value="Aldehyde_DH_dom"/>
</dbReference>
<feature type="active site" evidence="3">
    <location>
        <position position="245"/>
    </location>
</feature>
<dbReference type="InterPro" id="IPR016162">
    <property type="entry name" value="Ald_DH_N"/>
</dbReference>
<evidence type="ECO:0000313" key="6">
    <source>
        <dbReference type="EMBL" id="MFC4667764.1"/>
    </source>
</evidence>
<dbReference type="Gene3D" id="3.40.309.10">
    <property type="entry name" value="Aldehyde Dehydrogenase, Chain A, domain 2"/>
    <property type="match status" value="1"/>
</dbReference>
<feature type="domain" description="Aldehyde dehydrogenase" evidence="5">
    <location>
        <begin position="13"/>
        <end position="468"/>
    </location>
</feature>
<reference evidence="7" key="1">
    <citation type="journal article" date="2019" name="Int. J. Syst. Evol. Microbiol.">
        <title>The Global Catalogue of Microorganisms (GCM) 10K type strain sequencing project: providing services to taxonomists for standard genome sequencing and annotation.</title>
        <authorList>
            <consortium name="The Broad Institute Genomics Platform"/>
            <consortium name="The Broad Institute Genome Sequencing Center for Infectious Disease"/>
            <person name="Wu L."/>
            <person name="Ma J."/>
        </authorList>
    </citation>
    <scope>NUCLEOTIDE SEQUENCE [LARGE SCALE GENOMIC DNA]</scope>
    <source>
        <strain evidence="7">CGMCC 4.7283</strain>
    </source>
</reference>
<dbReference type="CDD" id="cd07138">
    <property type="entry name" value="ALDH_CddD_SSP0762"/>
    <property type="match status" value="1"/>
</dbReference>
<evidence type="ECO:0000259" key="5">
    <source>
        <dbReference type="Pfam" id="PF00171"/>
    </source>
</evidence>
<dbReference type="Gene3D" id="3.40.605.10">
    <property type="entry name" value="Aldehyde Dehydrogenase, Chain A, domain 1"/>
    <property type="match status" value="1"/>
</dbReference>
<gene>
    <name evidence="6" type="ORF">ACFO5X_04295</name>
</gene>
<dbReference type="PANTHER" id="PTHR42804:SF1">
    <property type="entry name" value="ALDEHYDE DEHYDROGENASE-RELATED"/>
    <property type="match status" value="1"/>
</dbReference>
<protein>
    <submittedName>
        <fullName evidence="6">Aldehyde dehydrogenase family protein</fullName>
    </submittedName>
</protein>
<proteinExistence type="inferred from homology"/>
<comment type="caution">
    <text evidence="6">The sequence shown here is derived from an EMBL/GenBank/DDBJ whole genome shotgun (WGS) entry which is preliminary data.</text>
</comment>
<dbReference type="InterPro" id="IPR016163">
    <property type="entry name" value="Ald_DH_C"/>
</dbReference>
<dbReference type="InterPro" id="IPR029510">
    <property type="entry name" value="Ald_DH_CS_GLU"/>
</dbReference>